<dbReference type="EMBL" id="PDJQ01000001">
    <property type="protein sequence ID" value="PFG75403.1"/>
    <property type="molecule type" value="Genomic_DNA"/>
</dbReference>
<protein>
    <submittedName>
        <fullName evidence="2">Putative enzyme related to lactoylglutathione lyase</fullName>
    </submittedName>
</protein>
<reference evidence="2 3" key="1">
    <citation type="submission" date="2017-09" db="EMBL/GenBank/DDBJ databases">
        <title>Sequencing the genomes of two abundant thermophiles in Great Basin hot springs: Thermocrinis jamiesonii and novel Chloroflexi Thermoflexus hugenholtzii.</title>
        <authorList>
            <person name="Hedlund B."/>
        </authorList>
    </citation>
    <scope>NUCLEOTIDE SEQUENCE [LARGE SCALE GENOMIC DNA]</scope>
    <source>
        <strain evidence="2 3">G233</strain>
    </source>
</reference>
<dbReference type="Pfam" id="PF00903">
    <property type="entry name" value="Glyoxalase"/>
    <property type="match status" value="1"/>
</dbReference>
<dbReference type="PANTHER" id="PTHR36437">
    <property type="entry name" value="GLYOXALASE/BLEOMYCIN RESISTANCE PROTEIN/DIOXYGENASE"/>
    <property type="match status" value="1"/>
</dbReference>
<proteinExistence type="predicted"/>
<dbReference type="RefSeq" id="WP_098504722.1">
    <property type="nucleotide sequence ID" value="NZ_PDJQ01000001.1"/>
</dbReference>
<keyword evidence="3" id="KW-1185">Reference proteome</keyword>
<dbReference type="Gene3D" id="3.10.180.10">
    <property type="entry name" value="2,3-Dihydroxybiphenyl 1,2-Dioxygenase, domain 1"/>
    <property type="match status" value="1"/>
</dbReference>
<dbReference type="Proteomes" id="UP000223071">
    <property type="component" value="Unassembled WGS sequence"/>
</dbReference>
<evidence type="ECO:0000259" key="1">
    <source>
        <dbReference type="PROSITE" id="PS51819"/>
    </source>
</evidence>
<evidence type="ECO:0000313" key="2">
    <source>
        <dbReference type="EMBL" id="PFG75403.1"/>
    </source>
</evidence>
<comment type="caution">
    <text evidence="2">The sequence shown here is derived from an EMBL/GenBank/DDBJ whole genome shotgun (WGS) entry which is preliminary data.</text>
</comment>
<dbReference type="PANTHER" id="PTHR36437:SF2">
    <property type="entry name" value="GLYOXALASE_BLEOMYCIN RESISTANCE PROTEIN_DIOXYGENASE"/>
    <property type="match status" value="1"/>
</dbReference>
<dbReference type="InterPro" id="IPR004360">
    <property type="entry name" value="Glyas_Fos-R_dOase_dom"/>
</dbReference>
<dbReference type="InterPro" id="IPR029068">
    <property type="entry name" value="Glyas_Bleomycin-R_OHBP_Dase"/>
</dbReference>
<evidence type="ECO:0000313" key="3">
    <source>
        <dbReference type="Proteomes" id="UP000223071"/>
    </source>
</evidence>
<gene>
    <name evidence="2" type="ORF">A9A59_2672</name>
</gene>
<name>A0A2A9HJ17_TEPT2</name>
<dbReference type="SUPFAM" id="SSF54593">
    <property type="entry name" value="Glyoxalase/Bleomycin resistance protein/Dihydroxybiphenyl dioxygenase"/>
    <property type="match status" value="1"/>
</dbReference>
<accession>A0A2A9HJ17</accession>
<dbReference type="InterPro" id="IPR037523">
    <property type="entry name" value="VOC_core"/>
</dbReference>
<dbReference type="AlphaFoldDB" id="A0A2A9HJ17"/>
<sequence>MFTQVAISQIYVLDQDAALDFYVNTLGLEVRTDVDLGVMRWLTVGVPGDSREILLQEPGGPMMDPETAAQVRDLVAKGAAGGFLIFHTDDCRAAYETLVARGVEITQEPMERDYGIDCGARDPFGNHFRITQPRA</sequence>
<feature type="domain" description="VOC" evidence="1">
    <location>
        <begin position="1"/>
        <end position="133"/>
    </location>
</feature>
<dbReference type="GO" id="GO:0016829">
    <property type="term" value="F:lyase activity"/>
    <property type="evidence" value="ECO:0007669"/>
    <property type="project" value="UniProtKB-KW"/>
</dbReference>
<organism evidence="2 3">
    <name type="scientific">Tepidiforma thermophila (strain KCTC 52669 / CGMCC 1.13589 / G233)</name>
    <dbReference type="NCBI Taxonomy" id="2761530"/>
    <lineage>
        <taxon>Bacteria</taxon>
        <taxon>Bacillati</taxon>
        <taxon>Chloroflexota</taxon>
        <taxon>Tepidiformia</taxon>
        <taxon>Tepidiformales</taxon>
        <taxon>Tepidiformaceae</taxon>
        <taxon>Tepidiforma</taxon>
    </lineage>
</organism>
<dbReference type="PROSITE" id="PS51819">
    <property type="entry name" value="VOC"/>
    <property type="match status" value="1"/>
</dbReference>
<keyword evidence="2" id="KW-0456">Lyase</keyword>